<dbReference type="InterPro" id="IPR026354">
    <property type="entry name" value="4helix_suffix_dom"/>
</dbReference>
<sequence>MKNGNHGNYGSNGKDVKPQEHQLAHASQPSPTSHEPATPLLPPRGDYHTLLSYQKAAVIYEITYRFCHRFLSRGDRTVDQMVQAARSGKQNIIEGSKAATTSKETEIKLTNVARASLEELLEDYRDYLSARDLTVWDKDSREALYVRKLGRSTPFSFELLRGFTETRHAIVVANIAICLIHQANFLLDQQLKGLEKSFLKEGGLRERMTHARLMVREQQRKEP</sequence>
<evidence type="ECO:0000313" key="2">
    <source>
        <dbReference type="EMBL" id="QWV97750.1"/>
    </source>
</evidence>
<accession>A0ABX8JH94</accession>
<dbReference type="NCBIfam" id="TIGR02436">
    <property type="entry name" value="four helix bundle protein"/>
    <property type="match status" value="1"/>
</dbReference>
<feature type="compositionally biased region" description="Polar residues" evidence="1">
    <location>
        <begin position="1"/>
        <end position="11"/>
    </location>
</feature>
<feature type="compositionally biased region" description="Polar residues" evidence="1">
    <location>
        <begin position="25"/>
        <end position="35"/>
    </location>
</feature>
<protein>
    <submittedName>
        <fullName evidence="2">Four helix bundle suffix domain-containing protein</fullName>
    </submittedName>
</protein>
<reference evidence="2 3" key="1">
    <citation type="submission" date="2021-06" db="EMBL/GenBank/DDBJ databases">
        <title>Gemonas diversity in paddy soil.</title>
        <authorList>
            <person name="Liu G."/>
        </authorList>
    </citation>
    <scope>NUCLEOTIDE SEQUENCE [LARGE SCALE GENOMIC DNA]</scope>
    <source>
        <strain evidence="2 3">RG29</strain>
    </source>
</reference>
<feature type="compositionally biased region" description="Basic and acidic residues" evidence="1">
    <location>
        <begin position="14"/>
        <end position="23"/>
    </location>
</feature>
<keyword evidence="3" id="KW-1185">Reference proteome</keyword>
<dbReference type="Proteomes" id="UP000683493">
    <property type="component" value="Chromosome"/>
</dbReference>
<proteinExistence type="predicted"/>
<name>A0ABX8JH94_9BACT</name>
<evidence type="ECO:0000313" key="3">
    <source>
        <dbReference type="Proteomes" id="UP000683493"/>
    </source>
</evidence>
<evidence type="ECO:0000256" key="1">
    <source>
        <dbReference type="SAM" id="MobiDB-lite"/>
    </source>
</evidence>
<organism evidence="2 3">
    <name type="scientific">Geomonas diazotrophica</name>
    <dbReference type="NCBI Taxonomy" id="2843197"/>
    <lineage>
        <taxon>Bacteria</taxon>
        <taxon>Pseudomonadati</taxon>
        <taxon>Thermodesulfobacteriota</taxon>
        <taxon>Desulfuromonadia</taxon>
        <taxon>Geobacterales</taxon>
        <taxon>Geobacteraceae</taxon>
        <taxon>Geomonas</taxon>
    </lineage>
</organism>
<dbReference type="EMBL" id="CP076724">
    <property type="protein sequence ID" value="QWV97750.1"/>
    <property type="molecule type" value="Genomic_DNA"/>
</dbReference>
<dbReference type="InterPro" id="IPR012657">
    <property type="entry name" value="23S_rRNA-intervening_sequence"/>
</dbReference>
<gene>
    <name evidence="2" type="ORF">KP005_00175</name>
</gene>
<feature type="region of interest" description="Disordered" evidence="1">
    <location>
        <begin position="1"/>
        <end position="43"/>
    </location>
</feature>
<dbReference type="NCBIfam" id="TIGR04258">
    <property type="entry name" value="4helix_suffix"/>
    <property type="match status" value="1"/>
</dbReference>